<dbReference type="EMBL" id="KZ851963">
    <property type="protein sequence ID" value="RDH14588.1"/>
    <property type="molecule type" value="Genomic_DNA"/>
</dbReference>
<dbReference type="VEuPathDB" id="FungiDB:M747DRAFT_319367"/>
<evidence type="ECO:0000313" key="1">
    <source>
        <dbReference type="EMBL" id="RDH14588.1"/>
    </source>
</evidence>
<accession>A0A370BJH4</accession>
<protein>
    <submittedName>
        <fullName evidence="1">Uncharacterized protein</fullName>
    </submittedName>
</protein>
<evidence type="ECO:0000313" key="2">
    <source>
        <dbReference type="Proteomes" id="UP000253845"/>
    </source>
</evidence>
<organism evidence="1 2">
    <name type="scientific">Aspergillus niger ATCC 13496</name>
    <dbReference type="NCBI Taxonomy" id="1353008"/>
    <lineage>
        <taxon>Eukaryota</taxon>
        <taxon>Fungi</taxon>
        <taxon>Dikarya</taxon>
        <taxon>Ascomycota</taxon>
        <taxon>Pezizomycotina</taxon>
        <taxon>Eurotiomycetes</taxon>
        <taxon>Eurotiomycetidae</taxon>
        <taxon>Eurotiales</taxon>
        <taxon>Aspergillaceae</taxon>
        <taxon>Aspergillus</taxon>
        <taxon>Aspergillus subgen. Circumdati</taxon>
    </lineage>
</organism>
<proteinExistence type="predicted"/>
<reference evidence="1 2" key="1">
    <citation type="submission" date="2018-07" db="EMBL/GenBank/DDBJ databases">
        <title>Section-level genome sequencing of Aspergillus section Nigri to investigate inter- and intra-species variation.</title>
        <authorList>
            <consortium name="DOE Joint Genome Institute"/>
            <person name="Vesth T.C."/>
            <person name="Nybo J.L."/>
            <person name="Theobald S."/>
            <person name="Frisvad J.C."/>
            <person name="Larsen T.O."/>
            <person name="Nielsen K.F."/>
            <person name="Hoof J.B."/>
            <person name="Brandl J."/>
            <person name="Salamov A."/>
            <person name="Riley R."/>
            <person name="Gladden J.M."/>
            <person name="Phatale P."/>
            <person name="Nielsen M.T."/>
            <person name="Lyhne E.K."/>
            <person name="Kogle M.E."/>
            <person name="Strasser K."/>
            <person name="McDonnell E."/>
            <person name="Barry K."/>
            <person name="Clum A."/>
            <person name="Chen C."/>
            <person name="Nolan M."/>
            <person name="Sandor L."/>
            <person name="Kuo A."/>
            <person name="Lipzen A."/>
            <person name="Hainaut M."/>
            <person name="Drula E."/>
            <person name="Tsang A."/>
            <person name="Magnuson J.K."/>
            <person name="Henrissat B."/>
            <person name="Wiebenga A."/>
            <person name="Simmons B.A."/>
            <person name="Makela M.R."/>
            <person name="De vries R.P."/>
            <person name="Grigoriev I.V."/>
            <person name="Mortensen U.H."/>
            <person name="Baker S.E."/>
            <person name="Andersen M.R."/>
        </authorList>
    </citation>
    <scope>NUCLEOTIDE SEQUENCE [LARGE SCALE GENOMIC DNA]</scope>
    <source>
        <strain evidence="1 2">ATCC 13496</strain>
    </source>
</reference>
<dbReference type="AlphaFoldDB" id="A0A370BJH4"/>
<gene>
    <name evidence="1" type="ORF">M747DRAFT_319367</name>
</gene>
<name>A0A370BJH4_ASPNG</name>
<dbReference type="Proteomes" id="UP000253845">
    <property type="component" value="Unassembled WGS sequence"/>
</dbReference>
<sequence>MAALVALALGGESNMWSWLNRVPSRWALSCIVAEVRWAFGPTLFPPLASFPTEEPLDLLLQLPPSCLPSVVIPTRIQSRQISQYTTFTGNVTVGRTITAHVRLVPITANLISPLHR</sequence>